<dbReference type="AlphaFoldDB" id="A0A367CE67"/>
<dbReference type="InterPro" id="IPR043129">
    <property type="entry name" value="ATPase_NBD"/>
</dbReference>
<dbReference type="Proteomes" id="UP000252797">
    <property type="component" value="Unassembled WGS sequence"/>
</dbReference>
<comment type="similarity">
    <text evidence="1">Belongs to the ROK (NagC/XylR) family.</text>
</comment>
<dbReference type="Pfam" id="PF00480">
    <property type="entry name" value="ROK"/>
    <property type="match status" value="1"/>
</dbReference>
<comment type="caution">
    <text evidence="2">The sequence shown here is derived from an EMBL/GenBank/DDBJ whole genome shotgun (WGS) entry which is preliminary data.</text>
</comment>
<evidence type="ECO:0008006" key="4">
    <source>
        <dbReference type="Google" id="ProtNLM"/>
    </source>
</evidence>
<organism evidence="2 3">
    <name type="scientific">Enterococcus durans</name>
    <dbReference type="NCBI Taxonomy" id="53345"/>
    <lineage>
        <taxon>Bacteria</taxon>
        <taxon>Bacillati</taxon>
        <taxon>Bacillota</taxon>
        <taxon>Bacilli</taxon>
        <taxon>Lactobacillales</taxon>
        <taxon>Enterococcaceae</taxon>
        <taxon>Enterococcus</taxon>
    </lineage>
</organism>
<evidence type="ECO:0000313" key="2">
    <source>
        <dbReference type="EMBL" id="RCA10340.1"/>
    </source>
</evidence>
<gene>
    <name evidence="2" type="ORF">EA71_01090</name>
</gene>
<accession>A0A367CE67</accession>
<dbReference type="EMBL" id="LEPB01000004">
    <property type="protein sequence ID" value="RCA10340.1"/>
    <property type="molecule type" value="Genomic_DNA"/>
</dbReference>
<evidence type="ECO:0000313" key="3">
    <source>
        <dbReference type="Proteomes" id="UP000252797"/>
    </source>
</evidence>
<dbReference type="SUPFAM" id="SSF53067">
    <property type="entry name" value="Actin-like ATPase domain"/>
    <property type="match status" value="1"/>
</dbReference>
<dbReference type="Gene3D" id="3.30.420.40">
    <property type="match status" value="1"/>
</dbReference>
<sequence>MIYKEPIEKTIIDDYLSARGLERIIYQIYGSYIEPEIIYKKALSKDKKARTVFHLFGQLLGKGLSPYLVKFSPAHLVFGGQVSKSFTFMEQSFRDSLDRMNQEMKISVSSNTSLSTIKGLNYLKNQEENQLYI</sequence>
<protein>
    <recommendedName>
        <fullName evidence="4">ROK family protein</fullName>
    </recommendedName>
</protein>
<name>A0A367CE67_9ENTE</name>
<reference evidence="2 3" key="1">
    <citation type="submission" date="2015-06" db="EMBL/GenBank/DDBJ databases">
        <title>The Genome Sequence of Enterococcus durans 4EA1.</title>
        <authorList>
            <consortium name="The Broad Institute Genomics Platform"/>
            <consortium name="The Broad Institute Genome Sequencing Center for Infectious Disease"/>
            <person name="Earl A.M."/>
            <person name="Van Tyne D."/>
            <person name="Lebreton F."/>
            <person name="Saavedra J.T."/>
            <person name="Gilmore M.S."/>
            <person name="Manson Mcguire A."/>
            <person name="Clock S."/>
            <person name="Crupain M."/>
            <person name="Rangan U."/>
            <person name="Young S."/>
            <person name="Abouelleil A."/>
            <person name="Cao P."/>
            <person name="Chapman S.B."/>
            <person name="Griggs A."/>
            <person name="Priest M."/>
            <person name="Shea T."/>
            <person name="Wortman J."/>
            <person name="Nusbaum C."/>
            <person name="Birren B."/>
        </authorList>
    </citation>
    <scope>NUCLEOTIDE SEQUENCE [LARGE SCALE GENOMIC DNA]</scope>
    <source>
        <strain evidence="2 3">4EA1</strain>
    </source>
</reference>
<dbReference type="InterPro" id="IPR000600">
    <property type="entry name" value="ROK"/>
</dbReference>
<proteinExistence type="inferred from homology"/>
<evidence type="ECO:0000256" key="1">
    <source>
        <dbReference type="ARBA" id="ARBA00006479"/>
    </source>
</evidence>